<dbReference type="InterPro" id="IPR015919">
    <property type="entry name" value="Cadherin-like_sf"/>
</dbReference>
<dbReference type="PROSITE" id="PS00018">
    <property type="entry name" value="EF_HAND_1"/>
    <property type="match status" value="1"/>
</dbReference>
<dbReference type="InterPro" id="IPR039448">
    <property type="entry name" value="Beta_helix"/>
</dbReference>
<evidence type="ECO:0000256" key="8">
    <source>
        <dbReference type="ARBA" id="ARBA00023239"/>
    </source>
</evidence>
<dbReference type="GO" id="GO:0005576">
    <property type="term" value="C:extracellular region"/>
    <property type="evidence" value="ECO:0007669"/>
    <property type="project" value="UniProtKB-SubCell"/>
</dbReference>
<dbReference type="InterPro" id="IPR052052">
    <property type="entry name" value="Polysaccharide_Lyase_9"/>
</dbReference>
<dbReference type="Pfam" id="PF05345">
    <property type="entry name" value="He_PIG"/>
    <property type="match status" value="1"/>
</dbReference>
<feature type="domain" description="Right handed beta helix" evidence="10">
    <location>
        <begin position="171"/>
        <end position="305"/>
    </location>
</feature>
<evidence type="ECO:0000256" key="3">
    <source>
        <dbReference type="ARBA" id="ARBA00016512"/>
    </source>
</evidence>
<accession>A0A8A4TQ79</accession>
<dbReference type="GO" id="GO:0016020">
    <property type="term" value="C:membrane"/>
    <property type="evidence" value="ECO:0007669"/>
    <property type="project" value="InterPro"/>
</dbReference>
<dbReference type="EMBL" id="CP071793">
    <property type="protein sequence ID" value="QTD48715.1"/>
    <property type="molecule type" value="Genomic_DNA"/>
</dbReference>
<dbReference type="Gene3D" id="2.60.40.10">
    <property type="entry name" value="Immunoglobulins"/>
    <property type="match status" value="1"/>
</dbReference>
<dbReference type="KEGG" id="scor:J3U87_24300"/>
<dbReference type="InterPro" id="IPR036439">
    <property type="entry name" value="Dockerin_dom_sf"/>
</dbReference>
<gene>
    <name evidence="11" type="ORF">J3U87_24300</name>
</gene>
<dbReference type="GO" id="GO:0016837">
    <property type="term" value="F:carbon-oxygen lyase activity, acting on polysaccharides"/>
    <property type="evidence" value="ECO:0007669"/>
    <property type="project" value="TreeGrafter"/>
</dbReference>
<dbReference type="NCBIfam" id="NF041518">
    <property type="entry name" value="choice_anch_Q"/>
    <property type="match status" value="2"/>
</dbReference>
<dbReference type="InterPro" id="IPR018247">
    <property type="entry name" value="EF_Hand_1_Ca_BS"/>
</dbReference>
<evidence type="ECO:0000256" key="7">
    <source>
        <dbReference type="ARBA" id="ARBA00022837"/>
    </source>
</evidence>
<keyword evidence="6" id="KW-0732">Signal</keyword>
<keyword evidence="5" id="KW-0479">Metal-binding</keyword>
<evidence type="ECO:0000313" key="12">
    <source>
        <dbReference type="Proteomes" id="UP000663929"/>
    </source>
</evidence>
<evidence type="ECO:0000256" key="5">
    <source>
        <dbReference type="ARBA" id="ARBA00022723"/>
    </source>
</evidence>
<evidence type="ECO:0000256" key="6">
    <source>
        <dbReference type="ARBA" id="ARBA00022729"/>
    </source>
</evidence>
<keyword evidence="7" id="KW-0106">Calcium</keyword>
<dbReference type="SUPFAM" id="SSF51126">
    <property type="entry name" value="Pectin lyase-like"/>
    <property type="match status" value="2"/>
</dbReference>
<dbReference type="InterPro" id="IPR013783">
    <property type="entry name" value="Ig-like_fold"/>
</dbReference>
<sequence>MLALTPTSLANSGIARGDFNQDGYVDFADLHYALPNWMQSTADVPDLDLNLDGGWIDVRDIGTLVDLIDLVPNGAPTYFVDRNHPNADDANPGTSENAPWRTLDKAFASVRPGDFVYVKGSEDPDSADAIYDRSGVNGFDIQTPGTAEQPIVFRNFPGHTVILQGDGSGDGIALNDASYHHFFGFVIRNFDQAAEGFAPKTDIIIEQCEFSQTRTTGLRLREITNLVMRDCYIHHCYEAGISIRNGANLTFIRVESSYNDDGRGASGDGDGFHTIGGDDVRFIDCVARNNSEDGFDLNANALLVNIVAEGHSAANVKLWRREQDGFAPKTVTIINGKIRNAGEAGIKITEGAELHLFHSVVHGNGEEGVAFRGTDLDDPVTSEIVNSMIVDNGGLGVDLRSGNLLEESHNLYYQNRGGHTNGFAAAASSIVNQDPLFVAQGGGDFRLREGSPAIDAGLELNHADAATDFFGVSRPQLDGVDLGYAEKLPVPPGNRPAQLDPPAVTEFTIDEGETLELTLTATDADGDAFSFLPETALPENASLHPETGTLVFTPDFEQGGDSASPSITYVWTLAVADAFITSPLDTVEITVTVNNVNRAPRYNGQDRYSLIQNRPFMYLLNAIDPDGDPIAFAATGLPAGLTLDPETGEIQGLVDAEAVHQVTVTFTETTSTGLVTEETIEVQVLPEQPGSPSPPLRVVPVATNAELNAALDAAQPGDLIQLSAGVYAGPHRMDASGTAQNPIVIAAGPGQEVIFDGAGFSSPEAFNFNSNASHLVIDGLTIRNEGEALYFRGTHHNIQILNTTIDDSDQGLYGGSIRDLRVEHVAIRNIDDRGVSLGTMRNAHFHEVTIAECGDRGISLSSSGNDNLQFSGVSVSGASRNGILLGGNGSHIRNSVVFDTQIGVSISSGGSMFFINNLVYGLVNTGNRAYGLTTGPNAWLVMENATIADSDDYGAAVDDPVYLRLRNNLFANHGIFDFRVSGELDWLIAGNNLYSGTLNNYTPATSSILANPQLDGSPGNYRPTGASPAVNAGAPIPYIDVDLDGKARPIDGSWDIGAYEL</sequence>
<organism evidence="11 12">
    <name type="scientific">Sulfidibacter corallicola</name>
    <dbReference type="NCBI Taxonomy" id="2818388"/>
    <lineage>
        <taxon>Bacteria</taxon>
        <taxon>Pseudomonadati</taxon>
        <taxon>Acidobacteriota</taxon>
        <taxon>Holophagae</taxon>
        <taxon>Acanthopleuribacterales</taxon>
        <taxon>Acanthopleuribacteraceae</taxon>
        <taxon>Sulfidibacter</taxon>
    </lineage>
</organism>
<evidence type="ECO:0000256" key="2">
    <source>
        <dbReference type="ARBA" id="ARBA00004613"/>
    </source>
</evidence>
<dbReference type="RefSeq" id="WP_237378366.1">
    <property type="nucleotide sequence ID" value="NZ_CP071793.1"/>
</dbReference>
<dbReference type="InterPro" id="IPR059226">
    <property type="entry name" value="Choice_anch_Q_dom"/>
</dbReference>
<evidence type="ECO:0000313" key="11">
    <source>
        <dbReference type="EMBL" id="QTD48715.1"/>
    </source>
</evidence>
<evidence type="ECO:0000256" key="1">
    <source>
        <dbReference type="ARBA" id="ARBA00001913"/>
    </source>
</evidence>
<evidence type="ECO:0000259" key="10">
    <source>
        <dbReference type="Pfam" id="PF13229"/>
    </source>
</evidence>
<dbReference type="PANTHER" id="PTHR40088:SF1">
    <property type="entry name" value="PECTATE LYASE PEL9"/>
    <property type="match status" value="1"/>
</dbReference>
<dbReference type="InterPro" id="IPR006626">
    <property type="entry name" value="PbH1"/>
</dbReference>
<feature type="domain" description="Right handed beta helix" evidence="10">
    <location>
        <begin position="771"/>
        <end position="895"/>
    </location>
</feature>
<proteinExistence type="inferred from homology"/>
<dbReference type="Pfam" id="PF13229">
    <property type="entry name" value="Beta_helix"/>
    <property type="match status" value="2"/>
</dbReference>
<protein>
    <recommendedName>
        <fullName evidence="3">Probable pectate lyase C</fullName>
    </recommendedName>
</protein>
<dbReference type="InterPro" id="IPR011050">
    <property type="entry name" value="Pectin_lyase_fold/virulence"/>
</dbReference>
<dbReference type="GO" id="GO:0005509">
    <property type="term" value="F:calcium ion binding"/>
    <property type="evidence" value="ECO:0007669"/>
    <property type="project" value="InterPro"/>
</dbReference>
<reference evidence="11" key="1">
    <citation type="submission" date="2021-03" db="EMBL/GenBank/DDBJ databases">
        <title>Acanthopleuribacteraceae sp. M133.</title>
        <authorList>
            <person name="Wang G."/>
        </authorList>
    </citation>
    <scope>NUCLEOTIDE SEQUENCE</scope>
    <source>
        <strain evidence="11">M133</strain>
    </source>
</reference>
<dbReference type="Gene3D" id="1.10.1330.10">
    <property type="entry name" value="Dockerin domain"/>
    <property type="match status" value="1"/>
</dbReference>
<comment type="cofactor">
    <cofactor evidence="1">
        <name>Ca(2+)</name>
        <dbReference type="ChEBI" id="CHEBI:29108"/>
    </cofactor>
</comment>
<dbReference type="InterPro" id="IPR012334">
    <property type="entry name" value="Pectin_lyas_fold"/>
</dbReference>
<keyword evidence="4" id="KW-0964">Secreted</keyword>
<keyword evidence="8" id="KW-0456">Lyase</keyword>
<dbReference type="Gene3D" id="2.160.20.10">
    <property type="entry name" value="Single-stranded right-handed beta-helix, Pectin lyase-like"/>
    <property type="match status" value="2"/>
</dbReference>
<dbReference type="Proteomes" id="UP000663929">
    <property type="component" value="Chromosome"/>
</dbReference>
<evidence type="ECO:0000256" key="4">
    <source>
        <dbReference type="ARBA" id="ARBA00022525"/>
    </source>
</evidence>
<comment type="similarity">
    <text evidence="9">Belongs to the polysaccharide lyase 9 family.</text>
</comment>
<name>A0A8A4TQ79_SULCO</name>
<evidence type="ECO:0000256" key="9">
    <source>
        <dbReference type="ARBA" id="ARBA00038263"/>
    </source>
</evidence>
<dbReference type="GO" id="GO:0000272">
    <property type="term" value="P:polysaccharide catabolic process"/>
    <property type="evidence" value="ECO:0007669"/>
    <property type="project" value="InterPro"/>
</dbReference>
<dbReference type="SMART" id="SM00710">
    <property type="entry name" value="PbH1"/>
    <property type="match status" value="13"/>
</dbReference>
<dbReference type="AlphaFoldDB" id="A0A8A4TQ79"/>
<dbReference type="PANTHER" id="PTHR40088">
    <property type="entry name" value="PECTATE LYASE (EUROFUNG)"/>
    <property type="match status" value="1"/>
</dbReference>
<dbReference type="SUPFAM" id="SSF49313">
    <property type="entry name" value="Cadherin-like"/>
    <property type="match status" value="1"/>
</dbReference>
<keyword evidence="12" id="KW-1185">Reference proteome</keyword>
<comment type="subcellular location">
    <subcellularLocation>
        <location evidence="2">Secreted</location>
    </subcellularLocation>
</comment>